<evidence type="ECO:0000313" key="3">
    <source>
        <dbReference type="Proteomes" id="UP000239663"/>
    </source>
</evidence>
<protein>
    <submittedName>
        <fullName evidence="2">Uncharacterized protein</fullName>
    </submittedName>
</protein>
<dbReference type="Proteomes" id="UP000239663">
    <property type="component" value="Unassembled WGS sequence"/>
</dbReference>
<gene>
    <name evidence="2" type="ORF">CYL18_08565</name>
</gene>
<feature type="region of interest" description="Disordered" evidence="1">
    <location>
        <begin position="179"/>
        <end position="287"/>
    </location>
</feature>
<dbReference type="EMBL" id="PKOZ01000004">
    <property type="protein sequence ID" value="PQD95333.1"/>
    <property type="molecule type" value="Genomic_DNA"/>
</dbReference>
<feature type="compositionally biased region" description="Acidic residues" evidence="1">
    <location>
        <begin position="185"/>
        <end position="208"/>
    </location>
</feature>
<accession>A0A2S7MZZ6</accession>
<proteinExistence type="predicted"/>
<evidence type="ECO:0000313" key="2">
    <source>
        <dbReference type="EMBL" id="PQD95333.1"/>
    </source>
</evidence>
<reference evidence="2 3" key="1">
    <citation type="submission" date="2017-12" db="EMBL/GenBank/DDBJ databases">
        <title>Taxonomic description and draft genome of Pradoshia cofamensis Gen. nov., sp. nov., a thermotolerant bacillale isolated from anterior gut of earthworm Eisenia fetida.</title>
        <authorList>
            <person name="Saha T."/>
            <person name="Chakraborty R."/>
        </authorList>
    </citation>
    <scope>NUCLEOTIDE SEQUENCE [LARGE SCALE GENOMIC DNA]</scope>
    <source>
        <strain evidence="2 3">EAG3</strain>
    </source>
</reference>
<organism evidence="2 3">
    <name type="scientific">Pradoshia eiseniae</name>
    <dbReference type="NCBI Taxonomy" id="2064768"/>
    <lineage>
        <taxon>Bacteria</taxon>
        <taxon>Bacillati</taxon>
        <taxon>Bacillota</taxon>
        <taxon>Bacilli</taxon>
        <taxon>Bacillales</taxon>
        <taxon>Bacillaceae</taxon>
        <taxon>Pradoshia</taxon>
    </lineage>
</organism>
<name>A0A2S7MZZ6_9BACI</name>
<keyword evidence="3" id="KW-1185">Reference proteome</keyword>
<comment type="caution">
    <text evidence="2">The sequence shown here is derived from an EMBL/GenBank/DDBJ whole genome shotgun (WGS) entry which is preliminary data.</text>
</comment>
<dbReference type="AlphaFoldDB" id="A0A2S7MZZ6"/>
<evidence type="ECO:0000256" key="1">
    <source>
        <dbReference type="SAM" id="MobiDB-lite"/>
    </source>
</evidence>
<feature type="compositionally biased region" description="Acidic residues" evidence="1">
    <location>
        <begin position="225"/>
        <end position="274"/>
    </location>
</feature>
<sequence>MILKRTKKTVLAAIIGIFTIYLFTSSSPAIKASSSGTDGFIIEAQEITGTLGVPLIVFGETATRKAVPMIDLAMDNLEIKGLVIKKVTQTPNGPVTTVIKSGGLTKLKKMRVRITNIELGGLFIPKLGYLGMKDVKLLAYKQTADIAELPNFSVHYEAGNANQMKDQNEEGLNQIIKSLQNGGKEEEEVEETSSDEDKMAEEDIEEEKAAEQALPEENPEKDPADQEEPADDTEKETPDEPETDTPDEPGNEEDEAEPEDPADSELPPEQEDSGSGDAAPTTPNTNQ</sequence>